<reference evidence="2" key="2">
    <citation type="submission" date="2016-06" db="UniProtKB">
        <authorList>
            <consortium name="WormBaseParasite"/>
        </authorList>
    </citation>
    <scope>IDENTIFICATION</scope>
</reference>
<evidence type="ECO:0000313" key="1">
    <source>
        <dbReference type="Proteomes" id="UP000050741"/>
    </source>
</evidence>
<sequence>MSTMAAQPLTFSEGRSKSKCAFVDQQANSGWRLKSPIELKDDGNVVAFDDNVLRAVLQRALISDAAMQADAMDIRFRPQDYLVLLAIPHTFPLRTASELLKLLLDTAQYGFKGVSIVRQPTLVLYSYDVTTGVVVDLGEEMAIVPVIDLFKNANSRNIYLTGGTSQLRGLAERLEHELAQLAPASVPVQVLNSPWRRHSAYLGTHVIAAGDDFEKCCVNNKNLAEYLSRIDGD</sequence>
<keyword evidence="1" id="KW-1185">Reference proteome</keyword>
<proteinExistence type="predicted"/>
<dbReference type="Proteomes" id="UP000050741">
    <property type="component" value="Unassembled WGS sequence"/>
</dbReference>
<accession>A0A183BYV1</accession>
<protein>
    <submittedName>
        <fullName evidence="2">Actin-related protein 8</fullName>
    </submittedName>
</protein>
<dbReference type="Pfam" id="PF00022">
    <property type="entry name" value="Actin"/>
    <property type="match status" value="1"/>
</dbReference>
<reference evidence="1" key="1">
    <citation type="submission" date="2014-05" db="EMBL/GenBank/DDBJ databases">
        <title>The genome and life-stage specific transcriptomes of Globodera pallida elucidate key aspects of plant parasitism by a cyst nematode.</title>
        <authorList>
            <person name="Cotton J.A."/>
            <person name="Lilley C.J."/>
            <person name="Jones L.M."/>
            <person name="Kikuchi T."/>
            <person name="Reid A.J."/>
            <person name="Thorpe P."/>
            <person name="Tsai I.J."/>
            <person name="Beasley H."/>
            <person name="Blok V."/>
            <person name="Cock P.J.A."/>
            <person name="Van den Akker S.E."/>
            <person name="Holroyd N."/>
            <person name="Hunt M."/>
            <person name="Mantelin S."/>
            <person name="Naghra H."/>
            <person name="Pain A."/>
            <person name="Palomares-Rius J.E."/>
            <person name="Zarowiecki M."/>
            <person name="Berriman M."/>
            <person name="Jones J.T."/>
            <person name="Urwin P.E."/>
        </authorList>
    </citation>
    <scope>NUCLEOTIDE SEQUENCE [LARGE SCALE GENOMIC DNA]</scope>
    <source>
        <strain evidence="1">Lindley</strain>
    </source>
</reference>
<dbReference type="WBParaSite" id="GPLIN_000579100">
    <property type="protein sequence ID" value="GPLIN_000579100"/>
    <property type="gene ID" value="GPLIN_000579100"/>
</dbReference>
<dbReference type="InterPro" id="IPR043129">
    <property type="entry name" value="ATPase_NBD"/>
</dbReference>
<dbReference type="SUPFAM" id="SSF53067">
    <property type="entry name" value="Actin-like ATPase domain"/>
    <property type="match status" value="2"/>
</dbReference>
<organism evidence="1 2">
    <name type="scientific">Globodera pallida</name>
    <name type="common">Potato cyst nematode worm</name>
    <name type="synonym">Heterodera pallida</name>
    <dbReference type="NCBI Taxonomy" id="36090"/>
    <lineage>
        <taxon>Eukaryota</taxon>
        <taxon>Metazoa</taxon>
        <taxon>Ecdysozoa</taxon>
        <taxon>Nematoda</taxon>
        <taxon>Chromadorea</taxon>
        <taxon>Rhabditida</taxon>
        <taxon>Tylenchina</taxon>
        <taxon>Tylenchomorpha</taxon>
        <taxon>Tylenchoidea</taxon>
        <taxon>Heteroderidae</taxon>
        <taxon>Heteroderinae</taxon>
        <taxon>Globodera</taxon>
    </lineage>
</organism>
<dbReference type="Gene3D" id="3.30.420.40">
    <property type="match status" value="4"/>
</dbReference>
<name>A0A183BYV1_GLOPA</name>
<evidence type="ECO:0000313" key="2">
    <source>
        <dbReference type="WBParaSite" id="GPLIN_000579100"/>
    </source>
</evidence>
<dbReference type="InterPro" id="IPR004000">
    <property type="entry name" value="Actin"/>
</dbReference>
<dbReference type="AlphaFoldDB" id="A0A183BYV1"/>
<dbReference type="PANTHER" id="PTHR11937">
    <property type="entry name" value="ACTIN"/>
    <property type="match status" value="1"/>
</dbReference>